<dbReference type="InterPro" id="IPR012332">
    <property type="entry name" value="Autotransporter_pectin_lyase_C"/>
</dbReference>
<dbReference type="Pfam" id="PF12951">
    <property type="entry name" value="PATR"/>
    <property type="match status" value="5"/>
</dbReference>
<sequence length="1227" mass="118812">MKKTPRFIQLSILLGSSFQTTHAADNTWNGSASAEWGNAGNWTGGIPDTVTERAVFNGTGGQNAVTFAAAVGGGTGFNGILVEGTQASALSIDNSTGAALNFRLAASSGITINSGAAAFSLGTAGGNITLVPQTASIFTFQNDSSSTATLGNKITSVTGGGSAAFKMLFTGTGDWQVDALMSPGGGGGTPFITKEGGGTTTLSGANVYTGATTINAGTLKAGVVSVGNASGAFGKSSAVTLADVSGATLDITGFDTEIGSLAGGGATGGNITLGAATLTTGRSNTDTAYAGVISGTGGGLIKIGTGTQTLSGANTYSGTATVSGGTLAFAGASSLPAGSSLAVGGGAILSLADGTAHTRSLTGLNLASGSILSVDWTGAATDTLSATGAAVTSGPGVVTFRLNAATPTGAGHTLLHAASGLSGGNYVIANTTDFTAALNVTDTDVTIGSYAASGPLATAYWSGGKVPGALNAMALSTGSLSNWSSSATYAATGLIPAAATDIIFSTTTGASQQGSVVLGANLSANSLTFADTTPVTITADGHGITLLSPGTGSASAIHATEDATIHSPVVLGASQSWTVAASKTLAVAGSVSGAFGLTKSDSGTLALSAANTYSGGTTLGGGTLTFSHLGALGSGNVALGNNATLKAASAINGNLTSLNTLSVALGSTGTLEMSNGATNTSLGTGVITVDGTLKVNRSAGGVATNTFAGALSGAGTLELGSPIAVATGVGNTPFRRSTFSSATAFDNFTGNIHVKSGANLALFNGTLLSANSNDMTIDAGGYVSVAAGAGTTVIDVLNGSGALIKNSSTAFATVSIASGNFSGVIGTAPFGGTNPERMNLVKASTGTLTLSGVHGYGGTTTISDGTLEISGAGSLRSGNYSGAISNAGTLRFNSTANQILSGTISGAGVLVKDSTGILTLTDTASNYTGTTTINAGTLRANNASGSATGTNTVTVKSTGTLGGTGGVSGAVVLESGGTLAPGESIESLATGDLALPVGAILAAEINSSGTPSADVVNVTGNVTLGGTLAVTDIAGTPAAITLGTKLTLITYSGTLGGTFSGLAEGATFTVGLNAFKIRYADSAAVTLEAVTVGGGYSSWASTNAPAQTANQDFDGDGVANGVEYVLGGLATTNDLSKLPTVSVANGDLVFTFLRDQDSKTPDTSVVIDVGTTLVTWPLNFTVGNNTAGSTIGVTVTDNLNGTDTVKLTVAQAPDAKKFARLRVEVAP</sequence>
<gene>
    <name evidence="3" type="ORF">OKA05_15020</name>
</gene>
<dbReference type="NCBIfam" id="TIGR02601">
    <property type="entry name" value="autotrns_rpt"/>
    <property type="match status" value="5"/>
</dbReference>
<organism evidence="3 4">
    <name type="scientific">Luteolibacter arcticus</name>
    <dbReference type="NCBI Taxonomy" id="1581411"/>
    <lineage>
        <taxon>Bacteria</taxon>
        <taxon>Pseudomonadati</taxon>
        <taxon>Verrucomicrobiota</taxon>
        <taxon>Verrucomicrobiia</taxon>
        <taxon>Verrucomicrobiales</taxon>
        <taxon>Verrucomicrobiaceae</taxon>
        <taxon>Luteolibacter</taxon>
    </lineage>
</organism>
<comment type="caution">
    <text evidence="3">The sequence shown here is derived from an EMBL/GenBank/DDBJ whole genome shotgun (WGS) entry which is preliminary data.</text>
</comment>
<feature type="signal peptide" evidence="2">
    <location>
        <begin position="1"/>
        <end position="23"/>
    </location>
</feature>
<dbReference type="Gene3D" id="2.160.20.20">
    <property type="match status" value="1"/>
</dbReference>
<dbReference type="EMBL" id="JAPDDT010000006">
    <property type="protein sequence ID" value="MCW1923878.1"/>
    <property type="molecule type" value="Genomic_DNA"/>
</dbReference>
<dbReference type="InterPro" id="IPR013425">
    <property type="entry name" value="Autotrns_rpt"/>
</dbReference>
<keyword evidence="4" id="KW-1185">Reference proteome</keyword>
<proteinExistence type="predicted"/>
<evidence type="ECO:0000313" key="4">
    <source>
        <dbReference type="Proteomes" id="UP001320876"/>
    </source>
</evidence>
<protein>
    <submittedName>
        <fullName evidence="3">Autotransporter-associated beta strand repeat-containing protein</fullName>
    </submittedName>
</protein>
<dbReference type="InterPro" id="IPR011050">
    <property type="entry name" value="Pectin_lyase_fold/virulence"/>
</dbReference>
<dbReference type="RefSeq" id="WP_264487985.1">
    <property type="nucleotide sequence ID" value="NZ_JAPDDT010000006.1"/>
</dbReference>
<dbReference type="Proteomes" id="UP001320876">
    <property type="component" value="Unassembled WGS sequence"/>
</dbReference>
<accession>A0ABT3GK51</accession>
<evidence type="ECO:0000256" key="1">
    <source>
        <dbReference type="ARBA" id="ARBA00022729"/>
    </source>
</evidence>
<keyword evidence="1 2" id="KW-0732">Signal</keyword>
<dbReference type="SUPFAM" id="SSF51126">
    <property type="entry name" value="Pectin lyase-like"/>
    <property type="match status" value="2"/>
</dbReference>
<evidence type="ECO:0000256" key="2">
    <source>
        <dbReference type="SAM" id="SignalP"/>
    </source>
</evidence>
<name>A0ABT3GK51_9BACT</name>
<reference evidence="3 4" key="1">
    <citation type="submission" date="2022-10" db="EMBL/GenBank/DDBJ databases">
        <title>Luteolibacter arcticus strain CCTCC AB 2014275, whole genome shotgun sequencing project.</title>
        <authorList>
            <person name="Zhao G."/>
            <person name="Shen L."/>
        </authorList>
    </citation>
    <scope>NUCLEOTIDE SEQUENCE [LARGE SCALE GENOMIC DNA]</scope>
    <source>
        <strain evidence="3 4">CCTCC AB 2014275</strain>
    </source>
</reference>
<evidence type="ECO:0000313" key="3">
    <source>
        <dbReference type="EMBL" id="MCW1923878.1"/>
    </source>
</evidence>
<feature type="chain" id="PRO_5047490709" evidence="2">
    <location>
        <begin position="24"/>
        <end position="1227"/>
    </location>
</feature>